<feature type="signal peptide" evidence="2">
    <location>
        <begin position="1"/>
        <end position="25"/>
    </location>
</feature>
<name>A0A059FIW1_9PROT</name>
<dbReference type="Proteomes" id="UP000025061">
    <property type="component" value="Unassembled WGS sequence"/>
</dbReference>
<dbReference type="OrthoDB" id="9779797at2"/>
<dbReference type="RefSeq" id="WP_035592207.1">
    <property type="nucleotide sequence ID" value="NZ_ARYI01000012.1"/>
</dbReference>
<dbReference type="Pfam" id="PF11199">
    <property type="entry name" value="DUF2891"/>
    <property type="match status" value="1"/>
</dbReference>
<gene>
    <name evidence="3" type="ORF">HHI_13690</name>
</gene>
<keyword evidence="2" id="KW-0732">Signal</keyword>
<organism evidence="3 4">
    <name type="scientific">Hyphomonas hirschiana VP5</name>
    <dbReference type="NCBI Taxonomy" id="1280951"/>
    <lineage>
        <taxon>Bacteria</taxon>
        <taxon>Pseudomonadati</taxon>
        <taxon>Pseudomonadota</taxon>
        <taxon>Alphaproteobacteria</taxon>
        <taxon>Hyphomonadales</taxon>
        <taxon>Hyphomonadaceae</taxon>
        <taxon>Hyphomonas</taxon>
    </lineage>
</organism>
<evidence type="ECO:0000256" key="2">
    <source>
        <dbReference type="SAM" id="SignalP"/>
    </source>
</evidence>
<evidence type="ECO:0008006" key="5">
    <source>
        <dbReference type="Google" id="ProtNLM"/>
    </source>
</evidence>
<evidence type="ECO:0000313" key="4">
    <source>
        <dbReference type="Proteomes" id="UP000025061"/>
    </source>
</evidence>
<feature type="region of interest" description="Disordered" evidence="1">
    <location>
        <begin position="25"/>
        <end position="49"/>
    </location>
</feature>
<dbReference type="InterPro" id="IPR021365">
    <property type="entry name" value="DUF2891"/>
</dbReference>
<accession>A0A059FIW1</accession>
<feature type="compositionally biased region" description="Low complexity" evidence="1">
    <location>
        <begin position="25"/>
        <end position="45"/>
    </location>
</feature>
<dbReference type="PATRIC" id="fig|1280951.3.peg.2757"/>
<proteinExistence type="predicted"/>
<comment type="caution">
    <text evidence="3">The sequence shown here is derived from an EMBL/GenBank/DDBJ whole genome shotgun (WGS) entry which is preliminary data.</text>
</comment>
<keyword evidence="4" id="KW-1185">Reference proteome</keyword>
<evidence type="ECO:0000313" key="3">
    <source>
        <dbReference type="EMBL" id="KCZ90595.1"/>
    </source>
</evidence>
<evidence type="ECO:0000256" key="1">
    <source>
        <dbReference type="SAM" id="MobiDB-lite"/>
    </source>
</evidence>
<feature type="chain" id="PRO_5001572982" description="Lipoprotein" evidence="2">
    <location>
        <begin position="26"/>
        <end position="390"/>
    </location>
</feature>
<protein>
    <recommendedName>
        <fullName evidence="5">Lipoprotein</fullName>
    </recommendedName>
</protein>
<dbReference type="PROSITE" id="PS51257">
    <property type="entry name" value="PROKAR_LIPOPROTEIN"/>
    <property type="match status" value="1"/>
</dbReference>
<sequence>MKSLILAAGLSVLALAACSPEPANDAPAAEVPPAAEAGAHADPLADLPPPREGVVTDRFARLALSCVHKDYPNKISHVLNSAADAATPRELYPAFYGCFDWHSSVHGHWLLVRILNTDPETPYADAIKTALAQSFSEENIAGEVAYFQAPDRASFERPYGTAWFLQLMTELREADFPEAAEWAGTLAPLETLIADYTSAWLPKLVYPIRAGTHNQTAFAFGLMIDWADATGNTAFREQIAAKSREFYSGDVSCPLGYEPSGEDFLSPCLMEADLMRRVMDREAFAAWLTAFLPLIPQDGNGDWLAPGVVLDPSDGKLVHLDGLNLSRAWALEGIASALPEADPRRPALLASAALHKETGVASVSEEHYAGSHWLASFATYLETRRGLSAE</sequence>
<dbReference type="EMBL" id="ARYI01000012">
    <property type="protein sequence ID" value="KCZ90595.1"/>
    <property type="molecule type" value="Genomic_DNA"/>
</dbReference>
<dbReference type="AlphaFoldDB" id="A0A059FIW1"/>
<reference evidence="3 4" key="1">
    <citation type="submission" date="2013-04" db="EMBL/GenBank/DDBJ databases">
        <title>Hyphomonas hirschiana VP5 Genome Sequencing.</title>
        <authorList>
            <person name="Lai Q."/>
            <person name="Shao Z."/>
        </authorList>
    </citation>
    <scope>NUCLEOTIDE SEQUENCE [LARGE SCALE GENOMIC DNA]</scope>
    <source>
        <strain evidence="3 4">VP5</strain>
    </source>
</reference>